<reference evidence="1" key="1">
    <citation type="submission" date="2013-07" db="EMBL/GenBank/DDBJ databases">
        <title>The genome of Eucalyptus grandis.</title>
        <authorList>
            <person name="Schmutz J."/>
            <person name="Hayes R."/>
            <person name="Myburg A."/>
            <person name="Tuskan G."/>
            <person name="Grattapaglia D."/>
            <person name="Rokhsar D.S."/>
        </authorList>
    </citation>
    <scope>NUCLEOTIDE SEQUENCE</scope>
    <source>
        <tissue evidence="1">Leaf extractions</tissue>
    </source>
</reference>
<dbReference type="EMBL" id="KK198755">
    <property type="protein sequence ID" value="KCW80171.1"/>
    <property type="molecule type" value="Genomic_DNA"/>
</dbReference>
<proteinExistence type="predicted"/>
<gene>
    <name evidence="1" type="ORF">EUGRSUZ_C01516</name>
</gene>
<name>A0A059CPP7_EUCGR</name>
<dbReference type="AlphaFoldDB" id="A0A059CPP7"/>
<evidence type="ECO:0000313" key="1">
    <source>
        <dbReference type="EMBL" id="KCW80171.1"/>
    </source>
</evidence>
<sequence>MRIPDNYLELEFRNIMGLIYSDYKVMEIFDMKTKLNTNIRDVRVCKPRRLADGSPTEDGGKYARFKFF</sequence>
<protein>
    <submittedName>
        <fullName evidence="1">Uncharacterized protein</fullName>
    </submittedName>
</protein>
<dbReference type="InParanoid" id="A0A059CPP7"/>
<organism evidence="1">
    <name type="scientific">Eucalyptus grandis</name>
    <name type="common">Flooded gum</name>
    <dbReference type="NCBI Taxonomy" id="71139"/>
    <lineage>
        <taxon>Eukaryota</taxon>
        <taxon>Viridiplantae</taxon>
        <taxon>Streptophyta</taxon>
        <taxon>Embryophyta</taxon>
        <taxon>Tracheophyta</taxon>
        <taxon>Spermatophyta</taxon>
        <taxon>Magnoliopsida</taxon>
        <taxon>eudicotyledons</taxon>
        <taxon>Gunneridae</taxon>
        <taxon>Pentapetalae</taxon>
        <taxon>rosids</taxon>
        <taxon>malvids</taxon>
        <taxon>Myrtales</taxon>
        <taxon>Myrtaceae</taxon>
        <taxon>Myrtoideae</taxon>
        <taxon>Eucalypteae</taxon>
        <taxon>Eucalyptus</taxon>
    </lineage>
</organism>
<dbReference type="Gramene" id="KCW80171">
    <property type="protein sequence ID" value="KCW80171"/>
    <property type="gene ID" value="EUGRSUZ_C01516"/>
</dbReference>
<accession>A0A059CPP7</accession>